<dbReference type="Pfam" id="PF00700">
    <property type="entry name" value="Flagellin_C"/>
    <property type="match status" value="1"/>
</dbReference>
<keyword evidence="7" id="KW-0282">Flagellum</keyword>
<dbReference type="PANTHER" id="PTHR42792">
    <property type="entry name" value="FLAGELLIN"/>
    <property type="match status" value="1"/>
</dbReference>
<dbReference type="InterPro" id="IPR001492">
    <property type="entry name" value="Flagellin"/>
</dbReference>
<dbReference type="GO" id="GO:0071973">
    <property type="term" value="P:bacterial-type flagellum-dependent cell motility"/>
    <property type="evidence" value="ECO:0007669"/>
    <property type="project" value="InterPro"/>
</dbReference>
<dbReference type="GO" id="GO:0005198">
    <property type="term" value="F:structural molecule activity"/>
    <property type="evidence" value="ECO:0007669"/>
    <property type="project" value="InterPro"/>
</dbReference>
<dbReference type="InterPro" id="IPR001029">
    <property type="entry name" value="Flagellin_N"/>
</dbReference>
<sequence length="298" mass="33171">MPLRVTQSMMHSQVLGNITNNLRRMSTNQDILSTSRKINQPSDDPVGITYALRYRSELSMNEQYQKNVDMAKSFLDHTDTVMDQIGELLQRAKELTTRGVNGTNPQSALDAIAQEMGQIYEHAVTLGNDKMNGKYIFNGQFTDKQPYTLANAAADQTDTKLINFQFGAGITLPINVTGEQAFGSPSDEDNMFAVLKGIQNAFASGNKTQAEALMDKLDTRLTKFLDMRAEVGARVNRVDLVENRLEDLTQNLTSLDSKVEDADIAKTITDLKQYENIYQASLSVGAKIVQPSLLDYLR</sequence>
<feature type="domain" description="Flagellin C-terminal" evidence="6">
    <location>
        <begin position="214"/>
        <end position="297"/>
    </location>
</feature>
<dbReference type="GO" id="GO:0009424">
    <property type="term" value="C:bacterial-type flagellum hook"/>
    <property type="evidence" value="ECO:0007669"/>
    <property type="project" value="InterPro"/>
</dbReference>
<dbReference type="STRING" id="1007103.GCA_000213315_02319"/>
<dbReference type="SUPFAM" id="SSF64518">
    <property type="entry name" value="Phase 1 flagellin"/>
    <property type="match status" value="1"/>
</dbReference>
<evidence type="ECO:0000313" key="7">
    <source>
        <dbReference type="EMBL" id="KZE77896.1"/>
    </source>
</evidence>
<dbReference type="eggNOG" id="COG1344">
    <property type="taxonomic scope" value="Bacteria"/>
</dbReference>
<dbReference type="RefSeq" id="WP_063183305.1">
    <property type="nucleotide sequence ID" value="NZ_LQRA01000058.1"/>
</dbReference>
<dbReference type="InterPro" id="IPR013384">
    <property type="entry name" value="Flagell_FlgL"/>
</dbReference>
<keyword evidence="7" id="KW-0969">Cilium</keyword>
<evidence type="ECO:0000259" key="5">
    <source>
        <dbReference type="Pfam" id="PF00669"/>
    </source>
</evidence>
<name>A0A163XHK9_9BACL</name>
<evidence type="ECO:0000256" key="3">
    <source>
        <dbReference type="ARBA" id="ARBA00023143"/>
    </source>
</evidence>
<feature type="coiled-coil region" evidence="4">
    <location>
        <begin position="238"/>
        <end position="265"/>
    </location>
</feature>
<dbReference type="Pfam" id="PF00669">
    <property type="entry name" value="Flagellin_N"/>
    <property type="match status" value="1"/>
</dbReference>
<keyword evidence="8" id="KW-1185">Reference proteome</keyword>
<organism evidence="7 8">
    <name type="scientific">Paenibacillus elgii</name>
    <dbReference type="NCBI Taxonomy" id="189691"/>
    <lineage>
        <taxon>Bacteria</taxon>
        <taxon>Bacillati</taxon>
        <taxon>Bacillota</taxon>
        <taxon>Bacilli</taxon>
        <taxon>Bacillales</taxon>
        <taxon>Paenibacillaceae</taxon>
        <taxon>Paenibacillus</taxon>
    </lineage>
</organism>
<proteinExistence type="inferred from homology"/>
<gene>
    <name evidence="7" type="ORF">AV654_20190</name>
</gene>
<accession>A0A163XHK9</accession>
<keyword evidence="3" id="KW-0975">Bacterial flagellum</keyword>
<comment type="subcellular location">
    <subcellularLocation>
        <location evidence="1">Bacterial flagellum</location>
    </subcellularLocation>
</comment>
<dbReference type="PANTHER" id="PTHR42792:SF1">
    <property type="entry name" value="FLAGELLAR HOOK-ASSOCIATED PROTEIN 3"/>
    <property type="match status" value="1"/>
</dbReference>
<dbReference type="InterPro" id="IPR046358">
    <property type="entry name" value="Flagellin_C"/>
</dbReference>
<comment type="caution">
    <text evidence="7">The sequence shown here is derived from an EMBL/GenBank/DDBJ whole genome shotgun (WGS) entry which is preliminary data.</text>
</comment>
<dbReference type="AlphaFoldDB" id="A0A163XHK9"/>
<evidence type="ECO:0000256" key="1">
    <source>
        <dbReference type="ARBA" id="ARBA00004365"/>
    </source>
</evidence>
<keyword evidence="4" id="KW-0175">Coiled coil</keyword>
<dbReference type="NCBIfam" id="TIGR02550">
    <property type="entry name" value="flagell_flgL"/>
    <property type="match status" value="1"/>
</dbReference>
<reference evidence="8" key="1">
    <citation type="submission" date="2016-01" db="EMBL/GenBank/DDBJ databases">
        <title>Draft genome of Chromobacterium sp. F49.</title>
        <authorList>
            <person name="Hong K.W."/>
        </authorList>
    </citation>
    <scope>NUCLEOTIDE SEQUENCE [LARGE SCALE GENOMIC DNA]</scope>
    <source>
        <strain evidence="8">M63</strain>
    </source>
</reference>
<dbReference type="EMBL" id="LQRA01000058">
    <property type="protein sequence ID" value="KZE77896.1"/>
    <property type="molecule type" value="Genomic_DNA"/>
</dbReference>
<dbReference type="OrthoDB" id="9758307at2"/>
<evidence type="ECO:0000256" key="4">
    <source>
        <dbReference type="SAM" id="Coils"/>
    </source>
</evidence>
<keyword evidence="7" id="KW-0966">Cell projection</keyword>
<protein>
    <submittedName>
        <fullName evidence="7">Flagellar biosynthesis protein FlgL</fullName>
    </submittedName>
</protein>
<dbReference type="Proteomes" id="UP000076563">
    <property type="component" value="Unassembled WGS sequence"/>
</dbReference>
<feature type="domain" description="Flagellin N-terminal" evidence="5">
    <location>
        <begin position="7"/>
        <end position="142"/>
    </location>
</feature>
<comment type="similarity">
    <text evidence="2">Belongs to the bacterial flagellin family.</text>
</comment>
<evidence type="ECO:0000259" key="6">
    <source>
        <dbReference type="Pfam" id="PF00700"/>
    </source>
</evidence>
<evidence type="ECO:0000313" key="8">
    <source>
        <dbReference type="Proteomes" id="UP000076563"/>
    </source>
</evidence>
<dbReference type="Gene3D" id="1.20.1330.10">
    <property type="entry name" value="f41 fragment of flagellin, N-terminal domain"/>
    <property type="match status" value="1"/>
</dbReference>
<evidence type="ECO:0000256" key="2">
    <source>
        <dbReference type="ARBA" id="ARBA00005709"/>
    </source>
</evidence>